<feature type="region of interest" description="Disordered" evidence="1">
    <location>
        <begin position="293"/>
        <end position="316"/>
    </location>
</feature>
<accession>A0A5C3NFJ1</accession>
<sequence length="697" mass="75300">MSGLQLNLPDYLKETRRLKRGEQGKENHSLLQGKKRKRGAKGAALTLDGHPAQKKLKQAKFSFGDESSGLLAIPKRASALGAVKENTMKAESSQTPGASRSTGLKRVRLETPQSLARPITRLSKVIRESKTLHRADEEDGTLKASPIRPPIRTPKSTKLGVVPTIPTPPSSACCRYGDSETDVVGASYAEASSSFNSPASVTRTEADETLRSLPRTPLRCRSNRLHSGESEIVPETPPRRVATQEDHGVKELDSNVAFELLSSSPGHISDPFGPISVATTDDLFCDATASQESLRSINESNDDPSSRLVVPSSQSYEQSLPLVTGRAIPLPSESPRRACIVLGDWTAPPIERDPAGERHGSSSTEVVPSSQTQECTPPELLTPPSSAHGKCPILGSKESSGSVPTSQTQTEEELVLPEERPRTSCEPALSPMRRTSILDVLIENPIQSFPGTSPSSPERIDEAKQPGSVNTEEQSVLQLYTSPLRAPSCYTQSSSQLPLSTQSTSTLASPAREFRDMFEEEPTWLRSLSRLSSIEPTSQGSGEIDETVLDNVLQGTPSKSQSGAESVTEPESPEAMKKFLEEVKQKRRLRKGGSLRTSLEDLAPLHHSEGPAGGELDHRGKRAPIDAKQSSTAYCDKSDEEFTCSIPSISGMGMDFSSTLDSESVSQYSSLPSPMKRFLAGFKGDGSYPDDFPESLR</sequence>
<reference evidence="2 3" key="1">
    <citation type="journal article" date="2019" name="Nat. Ecol. Evol.">
        <title>Megaphylogeny resolves global patterns of mushroom evolution.</title>
        <authorList>
            <person name="Varga T."/>
            <person name="Krizsan K."/>
            <person name="Foldi C."/>
            <person name="Dima B."/>
            <person name="Sanchez-Garcia M."/>
            <person name="Sanchez-Ramirez S."/>
            <person name="Szollosi G.J."/>
            <person name="Szarkandi J.G."/>
            <person name="Papp V."/>
            <person name="Albert L."/>
            <person name="Andreopoulos W."/>
            <person name="Angelini C."/>
            <person name="Antonin V."/>
            <person name="Barry K.W."/>
            <person name="Bougher N.L."/>
            <person name="Buchanan P."/>
            <person name="Buyck B."/>
            <person name="Bense V."/>
            <person name="Catcheside P."/>
            <person name="Chovatia M."/>
            <person name="Cooper J."/>
            <person name="Damon W."/>
            <person name="Desjardin D."/>
            <person name="Finy P."/>
            <person name="Geml J."/>
            <person name="Haridas S."/>
            <person name="Hughes K."/>
            <person name="Justo A."/>
            <person name="Karasinski D."/>
            <person name="Kautmanova I."/>
            <person name="Kiss B."/>
            <person name="Kocsube S."/>
            <person name="Kotiranta H."/>
            <person name="LaButti K.M."/>
            <person name="Lechner B.E."/>
            <person name="Liimatainen K."/>
            <person name="Lipzen A."/>
            <person name="Lukacs Z."/>
            <person name="Mihaltcheva S."/>
            <person name="Morgado L.N."/>
            <person name="Niskanen T."/>
            <person name="Noordeloos M.E."/>
            <person name="Ohm R.A."/>
            <person name="Ortiz-Santana B."/>
            <person name="Ovrebo C."/>
            <person name="Racz N."/>
            <person name="Riley R."/>
            <person name="Savchenko A."/>
            <person name="Shiryaev A."/>
            <person name="Soop K."/>
            <person name="Spirin V."/>
            <person name="Szebenyi C."/>
            <person name="Tomsovsky M."/>
            <person name="Tulloss R.E."/>
            <person name="Uehling J."/>
            <person name="Grigoriev I.V."/>
            <person name="Vagvolgyi C."/>
            <person name="Papp T."/>
            <person name="Martin F.M."/>
            <person name="Miettinen O."/>
            <person name="Hibbett D.S."/>
            <person name="Nagy L.G."/>
        </authorList>
    </citation>
    <scope>NUCLEOTIDE SEQUENCE [LARGE SCALE GENOMIC DNA]</scope>
    <source>
        <strain evidence="2 3">OMC1185</strain>
    </source>
</reference>
<feature type="region of interest" description="Disordered" evidence="1">
    <location>
        <begin position="489"/>
        <end position="508"/>
    </location>
</feature>
<feature type="region of interest" description="Disordered" evidence="1">
    <location>
        <begin position="554"/>
        <end position="632"/>
    </location>
</feature>
<dbReference type="EMBL" id="ML213504">
    <property type="protein sequence ID" value="TFK56142.1"/>
    <property type="molecule type" value="Genomic_DNA"/>
</dbReference>
<feature type="region of interest" description="Disordered" evidence="1">
    <location>
        <begin position="133"/>
        <end position="164"/>
    </location>
</feature>
<evidence type="ECO:0000256" key="1">
    <source>
        <dbReference type="SAM" id="MobiDB-lite"/>
    </source>
</evidence>
<feature type="compositionally biased region" description="Polar residues" evidence="1">
    <location>
        <begin position="446"/>
        <end position="456"/>
    </location>
</feature>
<dbReference type="AlphaFoldDB" id="A0A5C3NFJ1"/>
<name>A0A5C3NFJ1_9AGAM</name>
<dbReference type="Proteomes" id="UP000305948">
    <property type="component" value="Unassembled WGS sequence"/>
</dbReference>
<proteinExistence type="predicted"/>
<keyword evidence="3" id="KW-1185">Reference proteome</keyword>
<feature type="compositionally biased region" description="Basic and acidic residues" evidence="1">
    <location>
        <begin position="350"/>
        <end position="360"/>
    </location>
</feature>
<dbReference type="OrthoDB" id="3059337at2759"/>
<organism evidence="2 3">
    <name type="scientific">Heliocybe sulcata</name>
    <dbReference type="NCBI Taxonomy" id="5364"/>
    <lineage>
        <taxon>Eukaryota</taxon>
        <taxon>Fungi</taxon>
        <taxon>Dikarya</taxon>
        <taxon>Basidiomycota</taxon>
        <taxon>Agaricomycotina</taxon>
        <taxon>Agaricomycetes</taxon>
        <taxon>Gloeophyllales</taxon>
        <taxon>Gloeophyllaceae</taxon>
        <taxon>Heliocybe</taxon>
    </lineage>
</organism>
<feature type="compositionally biased region" description="Basic and acidic residues" evidence="1">
    <location>
        <begin position="574"/>
        <end position="584"/>
    </location>
</feature>
<feature type="compositionally biased region" description="Polar residues" evidence="1">
    <location>
        <begin position="554"/>
        <end position="565"/>
    </location>
</feature>
<feature type="region of interest" description="Disordered" evidence="1">
    <location>
        <begin position="446"/>
        <end position="474"/>
    </location>
</feature>
<feature type="compositionally biased region" description="Polar residues" evidence="1">
    <location>
        <begin position="361"/>
        <end position="375"/>
    </location>
</feature>
<evidence type="ECO:0000313" key="3">
    <source>
        <dbReference type="Proteomes" id="UP000305948"/>
    </source>
</evidence>
<feature type="region of interest" description="Disordered" evidence="1">
    <location>
        <begin position="348"/>
        <end position="431"/>
    </location>
</feature>
<feature type="compositionally biased region" description="Polar residues" evidence="1">
    <location>
        <begin position="397"/>
        <end position="406"/>
    </location>
</feature>
<dbReference type="STRING" id="5364.A0A5C3NFJ1"/>
<feature type="compositionally biased region" description="Basic and acidic residues" evidence="1">
    <location>
        <begin position="15"/>
        <end position="28"/>
    </location>
</feature>
<feature type="compositionally biased region" description="Low complexity" evidence="1">
    <location>
        <begin position="491"/>
        <end position="508"/>
    </location>
</feature>
<gene>
    <name evidence="2" type="ORF">OE88DRAFT_1723048</name>
</gene>
<evidence type="ECO:0000313" key="2">
    <source>
        <dbReference type="EMBL" id="TFK56142.1"/>
    </source>
</evidence>
<feature type="region of interest" description="Disordered" evidence="1">
    <location>
        <begin position="15"/>
        <end position="45"/>
    </location>
</feature>
<protein>
    <submittedName>
        <fullName evidence="2">Uncharacterized protein</fullName>
    </submittedName>
</protein>